<dbReference type="CDD" id="cd08349">
    <property type="entry name" value="BLMA_like"/>
    <property type="match status" value="1"/>
</dbReference>
<dbReference type="RefSeq" id="WP_370403098.1">
    <property type="nucleotide sequence ID" value="NZ_CP109207.1"/>
</dbReference>
<dbReference type="Gene3D" id="3.10.180.10">
    <property type="entry name" value="2,3-Dihydroxybiphenyl 1,2-Dioxygenase, domain 1"/>
    <property type="match status" value="1"/>
</dbReference>
<dbReference type="EMBL" id="CP109207">
    <property type="protein sequence ID" value="WUU57732.1"/>
    <property type="molecule type" value="Genomic_DNA"/>
</dbReference>
<keyword evidence="1" id="KW-0046">Antibiotic resistance</keyword>
<evidence type="ECO:0000256" key="1">
    <source>
        <dbReference type="ARBA" id="ARBA00023251"/>
    </source>
</evidence>
<proteinExistence type="predicted"/>
<evidence type="ECO:0000313" key="2">
    <source>
        <dbReference type="EMBL" id="WUU57732.1"/>
    </source>
</evidence>
<dbReference type="InterPro" id="IPR000335">
    <property type="entry name" value="Bleomycin-R"/>
</dbReference>
<gene>
    <name evidence="2" type="ORF">OIE82_33070</name>
</gene>
<accession>A0ABZ1YEJ1</accession>
<reference evidence="2" key="1">
    <citation type="submission" date="2022-10" db="EMBL/GenBank/DDBJ databases">
        <title>The complete genomes of actinobacterial strains from the NBC collection.</title>
        <authorList>
            <person name="Joergensen T.S."/>
            <person name="Alvarez Arevalo M."/>
            <person name="Sterndorff E.B."/>
            <person name="Faurdal D."/>
            <person name="Vuksanovic O."/>
            <person name="Mourched A.-S."/>
            <person name="Charusanti P."/>
            <person name="Shaw S."/>
            <person name="Blin K."/>
            <person name="Weber T."/>
        </authorList>
    </citation>
    <scope>NUCLEOTIDE SEQUENCE [LARGE SCALE GENOMIC DNA]</scope>
    <source>
        <strain evidence="2">NBC 01686</strain>
    </source>
</reference>
<dbReference type="InterPro" id="IPR029068">
    <property type="entry name" value="Glyas_Bleomycin-R_OHBP_Dase"/>
</dbReference>
<organism evidence="2">
    <name type="scientific">Streptomyces althioticus</name>
    <dbReference type="NCBI Taxonomy" id="83380"/>
    <lineage>
        <taxon>Bacteria</taxon>
        <taxon>Bacillati</taxon>
        <taxon>Actinomycetota</taxon>
        <taxon>Actinomycetes</taxon>
        <taxon>Kitasatosporales</taxon>
        <taxon>Streptomycetaceae</taxon>
        <taxon>Streptomyces</taxon>
        <taxon>Streptomyces althioticus group</taxon>
    </lineage>
</organism>
<protein>
    <submittedName>
        <fullName evidence="2">VOC family protein</fullName>
    </submittedName>
</protein>
<name>A0ABZ1YEJ1_9ACTN</name>
<dbReference type="SUPFAM" id="SSF54593">
    <property type="entry name" value="Glyoxalase/Bleomycin resistance protein/Dihydroxybiphenyl dioxygenase"/>
    <property type="match status" value="1"/>
</dbReference>
<sequence length="235" mass="25804">MDETTIPVLPCQALQPVIDFYAALGFDVTFQQRSPNPYAVVERGRIQLHFFAMKRYRPAESYSTCVVRVAEIDALHRTFRAGLKEAYGKVPTRGLPRIGPVSDTSHGVRQFLLTDPRGNTLRFSRPTGAEQHHRPAPEGTFARALHHAALFAESRDDPAAAAKVLDRVLHLTTGQPTPVERVRLLALRADVAHRLGDDEHAHSLAAEASAVHLTPAERTSVTDDLARLTGVSDPA</sequence>